<evidence type="ECO:0000313" key="6">
    <source>
        <dbReference type="EMBL" id="AJE48749.1"/>
    </source>
</evidence>
<name>A0A0B5E0H4_9RHOB</name>
<dbReference type="AlphaFoldDB" id="A0A0B5E0H4"/>
<dbReference type="GO" id="GO:0030288">
    <property type="term" value="C:outer membrane-bounded periplasmic space"/>
    <property type="evidence" value="ECO:0007669"/>
    <property type="project" value="UniProtKB-ARBA"/>
</dbReference>
<feature type="chain" id="PRO_5002101801" evidence="4">
    <location>
        <begin position="29"/>
        <end position="531"/>
    </location>
</feature>
<dbReference type="InterPro" id="IPR000914">
    <property type="entry name" value="SBP_5_dom"/>
</dbReference>
<dbReference type="STRING" id="1208324.P73_4034"/>
<feature type="signal peptide" evidence="4">
    <location>
        <begin position="1"/>
        <end position="28"/>
    </location>
</feature>
<gene>
    <name evidence="6" type="ORF">P73_4034</name>
</gene>
<reference evidence="6 7" key="1">
    <citation type="journal article" date="2014" name="Int. J. Syst. Evol. Microbiol.">
        <title>Celeribacter indicus sp. nov., a polycyclic aromatic hydrocarbon-degrading bacterium from deep-sea sediment and reclassification of Huaishuia halophila as Celeribacter halophilus comb. nov.</title>
        <authorList>
            <person name="Lai Q."/>
            <person name="Cao J."/>
            <person name="Yuan J."/>
            <person name="Li F."/>
            <person name="Shao Z."/>
        </authorList>
    </citation>
    <scope>NUCLEOTIDE SEQUENCE [LARGE SCALE GENOMIC DNA]</scope>
    <source>
        <strain evidence="6">P73</strain>
    </source>
</reference>
<evidence type="ECO:0000256" key="1">
    <source>
        <dbReference type="ARBA" id="ARBA00004418"/>
    </source>
</evidence>
<dbReference type="PIRSF" id="PIRSF002741">
    <property type="entry name" value="MppA"/>
    <property type="match status" value="1"/>
</dbReference>
<dbReference type="InterPro" id="IPR039424">
    <property type="entry name" value="SBP_5"/>
</dbReference>
<accession>A0A0B5E0H4</accession>
<dbReference type="EMBL" id="CP004393">
    <property type="protein sequence ID" value="AJE48749.1"/>
    <property type="molecule type" value="Genomic_DNA"/>
</dbReference>
<feature type="domain" description="Solute-binding protein family 5" evidence="5">
    <location>
        <begin position="77"/>
        <end position="442"/>
    </location>
</feature>
<dbReference type="Proteomes" id="UP000031521">
    <property type="component" value="Chromosome"/>
</dbReference>
<dbReference type="InterPro" id="IPR030678">
    <property type="entry name" value="Peptide/Ni-bd"/>
</dbReference>
<dbReference type="SUPFAM" id="SSF53850">
    <property type="entry name" value="Periplasmic binding protein-like II"/>
    <property type="match status" value="1"/>
</dbReference>
<evidence type="ECO:0000256" key="4">
    <source>
        <dbReference type="SAM" id="SignalP"/>
    </source>
</evidence>
<evidence type="ECO:0000259" key="5">
    <source>
        <dbReference type="Pfam" id="PF00496"/>
    </source>
</evidence>
<dbReference type="HOGENOM" id="CLU_017028_7_3_5"/>
<dbReference type="Pfam" id="PF00496">
    <property type="entry name" value="SBP_bac_5"/>
    <property type="match status" value="1"/>
</dbReference>
<evidence type="ECO:0000256" key="2">
    <source>
        <dbReference type="ARBA" id="ARBA00005695"/>
    </source>
</evidence>
<dbReference type="Gene3D" id="3.10.105.10">
    <property type="entry name" value="Dipeptide-binding Protein, Domain 3"/>
    <property type="match status" value="1"/>
</dbReference>
<comment type="subcellular location">
    <subcellularLocation>
        <location evidence="1">Periplasm</location>
    </subcellularLocation>
</comment>
<dbReference type="GO" id="GO:0043190">
    <property type="term" value="C:ATP-binding cassette (ABC) transporter complex"/>
    <property type="evidence" value="ECO:0007669"/>
    <property type="project" value="InterPro"/>
</dbReference>
<dbReference type="InterPro" id="IPR006311">
    <property type="entry name" value="TAT_signal"/>
</dbReference>
<dbReference type="GO" id="GO:0015833">
    <property type="term" value="P:peptide transport"/>
    <property type="evidence" value="ECO:0007669"/>
    <property type="project" value="TreeGrafter"/>
</dbReference>
<keyword evidence="7" id="KW-1185">Reference proteome</keyword>
<dbReference type="RefSeq" id="WP_043870991.1">
    <property type="nucleotide sequence ID" value="NZ_CP004393.1"/>
</dbReference>
<dbReference type="GO" id="GO:1904680">
    <property type="term" value="F:peptide transmembrane transporter activity"/>
    <property type="evidence" value="ECO:0007669"/>
    <property type="project" value="TreeGrafter"/>
</dbReference>
<dbReference type="PROSITE" id="PS01040">
    <property type="entry name" value="SBP_BACTERIAL_5"/>
    <property type="match status" value="1"/>
</dbReference>
<dbReference type="PROSITE" id="PS51318">
    <property type="entry name" value="TAT"/>
    <property type="match status" value="1"/>
</dbReference>
<proteinExistence type="inferred from homology"/>
<dbReference type="InterPro" id="IPR023765">
    <property type="entry name" value="SBP_5_CS"/>
</dbReference>
<dbReference type="PANTHER" id="PTHR30290">
    <property type="entry name" value="PERIPLASMIC BINDING COMPONENT OF ABC TRANSPORTER"/>
    <property type="match status" value="1"/>
</dbReference>
<dbReference type="CDD" id="cd08517">
    <property type="entry name" value="PBP2_NikA_DppA_OppA_like_13"/>
    <property type="match status" value="1"/>
</dbReference>
<dbReference type="KEGG" id="cid:P73_4034"/>
<dbReference type="Gene3D" id="3.40.190.10">
    <property type="entry name" value="Periplasmic binding protein-like II"/>
    <property type="match status" value="1"/>
</dbReference>
<sequence>MISRRSFTTLLGATILGGGLSAAGPARAATTARDTLNFLLGSDPGILTGIRAANAGIYYIGPKINEGLVQYDFDQNPQPLLAESWEIAPDARSFAFHLRKGVKWHDGAPFTAKDVAFSIRTLRETHPRGGVVFKSLTDVETPDEHTAVLQLSDPVPYLMDFLHASETPILPAHRYENAGDPLENPANNAPVGTGPFVFREWVPGSHVILERNPDYWDSTKPILNRIVYRFVGDTAARSVALETGEVDIGVETPIAPSEVQRLRALPTIQIESASYEAAPFYVRLEFRLDNEFLSKLKVRQAIAHAINQQAILDIAYLGNGSLATGPLPPTAKRFYESDVTTHPFDPARAEVLLDEAGFPRATDGTRFTLRLRGYPEGADHRAAAEMIKQQLIAVGIGIDHVVSDTAEWIRTVYTDRAFDLSFSSVSVNHDPAIGVQRLFWSKNIRPGVAFSNVTGYANPEVDRLLEGAAVEPDLEKRRELYSQFQKIVTEELPEVPLVALKKFTLANAKLKDFVVSGDGAKGDLGAAWFEA</sequence>
<organism evidence="6 7">
    <name type="scientific">Celeribacter indicus</name>
    <dbReference type="NCBI Taxonomy" id="1208324"/>
    <lineage>
        <taxon>Bacteria</taxon>
        <taxon>Pseudomonadati</taxon>
        <taxon>Pseudomonadota</taxon>
        <taxon>Alphaproteobacteria</taxon>
        <taxon>Rhodobacterales</taxon>
        <taxon>Roseobacteraceae</taxon>
        <taxon>Celeribacter</taxon>
    </lineage>
</organism>
<evidence type="ECO:0000313" key="7">
    <source>
        <dbReference type="Proteomes" id="UP000031521"/>
    </source>
</evidence>
<keyword evidence="3 4" id="KW-0732">Signal</keyword>
<comment type="similarity">
    <text evidence="2">Belongs to the bacterial solute-binding protein 5 family.</text>
</comment>
<dbReference type="PANTHER" id="PTHR30290:SF38">
    <property type="entry name" value="D,D-DIPEPTIDE-BINDING PERIPLASMIC PROTEIN DDPA-RELATED"/>
    <property type="match status" value="1"/>
</dbReference>
<protein>
    <submittedName>
        <fullName evidence="6">ABC transporter substrate binding protein</fullName>
    </submittedName>
</protein>
<dbReference type="OrthoDB" id="9803988at2"/>
<evidence type="ECO:0000256" key="3">
    <source>
        <dbReference type="ARBA" id="ARBA00022729"/>
    </source>
</evidence>